<sequence length="270" mass="30772">MSSQKQDLHIFTDNSIIPHNQVKSEHLFNLITHVQGTSPTWLLNLLIENSLYGTCSINTDTNKQHRSNTSRSSVIFISFLNDFKFYASSLKKNGVEVQSNQSFKFIDLFTNLFDRVVPSNIESVSKLFDDLTQEIKNLSQDKPIIFIEGLEFLLLSTDISSIQCLSQLNKLHKLSSSVILSCQSDEELIDIATFNHPTHPQYKLHDFLVRILHRTNLNIALRPLETGKAKDITGTLSISKGCIPYESLDIAEKEYLYLVSKDQSAKLFFR</sequence>
<dbReference type="AlphaFoldDB" id="A0A9P8PNG8"/>
<evidence type="ECO:0000313" key="3">
    <source>
        <dbReference type="EMBL" id="KAH3674697.1"/>
    </source>
</evidence>
<evidence type="ECO:0008006" key="5">
    <source>
        <dbReference type="Google" id="ProtNLM"/>
    </source>
</evidence>
<dbReference type="PANTHER" id="PTHR16184">
    <property type="entry name" value="ELONGATOR COMPLEX PROTEIN 6"/>
    <property type="match status" value="1"/>
</dbReference>
<protein>
    <recommendedName>
        <fullName evidence="5">Elongator complex protein 6</fullName>
    </recommendedName>
</protein>
<accession>A0A9P8PNG8</accession>
<reference evidence="3" key="1">
    <citation type="journal article" date="2021" name="Open Biol.">
        <title>Shared evolutionary footprints suggest mitochondrial oxidative damage underlies multiple complex I losses in fungi.</title>
        <authorList>
            <person name="Schikora-Tamarit M.A."/>
            <person name="Marcet-Houben M."/>
            <person name="Nosek J."/>
            <person name="Gabaldon T."/>
        </authorList>
    </citation>
    <scope>NUCLEOTIDE SEQUENCE</scope>
    <source>
        <strain evidence="3">CBS6341</strain>
    </source>
</reference>
<name>A0A9P8PNG8_9ASCO</name>
<dbReference type="InterPro" id="IPR018627">
    <property type="entry name" value="ELP6"/>
</dbReference>
<dbReference type="Gene3D" id="3.40.50.300">
    <property type="entry name" value="P-loop containing nucleotide triphosphate hydrolases"/>
    <property type="match status" value="1"/>
</dbReference>
<dbReference type="OrthoDB" id="9995306at2759"/>
<evidence type="ECO:0000256" key="2">
    <source>
        <dbReference type="ARBA" id="ARBA00008837"/>
    </source>
</evidence>
<evidence type="ECO:0000256" key="1">
    <source>
        <dbReference type="ARBA" id="ARBA00005043"/>
    </source>
</evidence>
<dbReference type="EMBL" id="JAEUBF010000838">
    <property type="protein sequence ID" value="KAH3674697.1"/>
    <property type="molecule type" value="Genomic_DNA"/>
</dbReference>
<gene>
    <name evidence="3" type="ORF">WICMUC_003113</name>
</gene>
<proteinExistence type="inferred from homology"/>
<reference evidence="3" key="2">
    <citation type="submission" date="2021-01" db="EMBL/GenBank/DDBJ databases">
        <authorList>
            <person name="Schikora-Tamarit M.A."/>
        </authorList>
    </citation>
    <scope>NUCLEOTIDE SEQUENCE</scope>
    <source>
        <strain evidence="3">CBS6341</strain>
    </source>
</reference>
<comment type="similarity">
    <text evidence="2">Belongs to the ELP6 family.</text>
</comment>
<dbReference type="GO" id="GO:0002098">
    <property type="term" value="P:tRNA wobble uridine modification"/>
    <property type="evidence" value="ECO:0007669"/>
    <property type="project" value="InterPro"/>
</dbReference>
<dbReference type="Proteomes" id="UP000769528">
    <property type="component" value="Unassembled WGS sequence"/>
</dbReference>
<comment type="caution">
    <text evidence="3">The sequence shown here is derived from an EMBL/GenBank/DDBJ whole genome shotgun (WGS) entry which is preliminary data.</text>
</comment>
<dbReference type="InterPro" id="IPR027417">
    <property type="entry name" value="P-loop_NTPase"/>
</dbReference>
<evidence type="ECO:0000313" key="4">
    <source>
        <dbReference type="Proteomes" id="UP000769528"/>
    </source>
</evidence>
<dbReference type="GO" id="GO:0033588">
    <property type="term" value="C:elongator holoenzyme complex"/>
    <property type="evidence" value="ECO:0007669"/>
    <property type="project" value="InterPro"/>
</dbReference>
<dbReference type="PANTHER" id="PTHR16184:SF6">
    <property type="entry name" value="ELONGATOR COMPLEX PROTEIN 6"/>
    <property type="match status" value="1"/>
</dbReference>
<dbReference type="CDD" id="cd19495">
    <property type="entry name" value="Elp6"/>
    <property type="match status" value="1"/>
</dbReference>
<organism evidence="3 4">
    <name type="scientific">Wickerhamomyces mucosus</name>
    <dbReference type="NCBI Taxonomy" id="1378264"/>
    <lineage>
        <taxon>Eukaryota</taxon>
        <taxon>Fungi</taxon>
        <taxon>Dikarya</taxon>
        <taxon>Ascomycota</taxon>
        <taxon>Saccharomycotina</taxon>
        <taxon>Saccharomycetes</taxon>
        <taxon>Phaffomycetales</taxon>
        <taxon>Wickerhamomycetaceae</taxon>
        <taxon>Wickerhamomyces</taxon>
    </lineage>
</organism>
<keyword evidence="4" id="KW-1185">Reference proteome</keyword>
<comment type="pathway">
    <text evidence="1">tRNA modification; 5-methoxycarbonylmethyl-2-thiouridine-tRNA biosynthesis.</text>
</comment>